<evidence type="ECO:0000313" key="1">
    <source>
        <dbReference type="EMBL" id="MFC5711340.1"/>
    </source>
</evidence>
<gene>
    <name evidence="1" type="ORF">ACFPU1_00950</name>
</gene>
<reference evidence="2" key="1">
    <citation type="journal article" date="2019" name="Int. J. Syst. Evol. Microbiol.">
        <title>The Global Catalogue of Microorganisms (GCM) 10K type strain sequencing project: providing services to taxonomists for standard genome sequencing and annotation.</title>
        <authorList>
            <consortium name="The Broad Institute Genomics Platform"/>
            <consortium name="The Broad Institute Genome Sequencing Center for Infectious Disease"/>
            <person name="Wu L."/>
            <person name="Ma J."/>
        </authorList>
    </citation>
    <scope>NUCLEOTIDE SEQUENCE [LARGE SCALE GENOMIC DNA]</scope>
    <source>
        <strain evidence="2">CECT 7184</strain>
    </source>
</reference>
<sequence length="48" mass="5493">MQSPGEMKEMLICLTGIPGEVVQHMSEDEVKRMYKERFVTKDSMKTGS</sequence>
<dbReference type="Proteomes" id="UP001596142">
    <property type="component" value="Unassembled WGS sequence"/>
</dbReference>
<organism evidence="1 2">
    <name type="scientific">Thalassorhabdus alkalitolerans</name>
    <dbReference type="NCBI Taxonomy" id="2282697"/>
    <lineage>
        <taxon>Bacteria</taxon>
        <taxon>Bacillati</taxon>
        <taxon>Bacillota</taxon>
        <taxon>Bacilli</taxon>
        <taxon>Bacillales</taxon>
        <taxon>Bacillaceae</taxon>
        <taxon>Thalassorhabdus</taxon>
    </lineage>
</organism>
<accession>A0ABW0YFX4</accession>
<dbReference type="RefSeq" id="WP_157843055.1">
    <property type="nucleotide sequence ID" value="NZ_JBHSOZ010000002.1"/>
</dbReference>
<keyword evidence="2" id="KW-1185">Reference proteome</keyword>
<dbReference type="EMBL" id="JBHSOZ010000002">
    <property type="protein sequence ID" value="MFC5711340.1"/>
    <property type="molecule type" value="Genomic_DNA"/>
</dbReference>
<name>A0ABW0YFX4_9BACI</name>
<proteinExistence type="predicted"/>
<comment type="caution">
    <text evidence="1">The sequence shown here is derived from an EMBL/GenBank/DDBJ whole genome shotgun (WGS) entry which is preliminary data.</text>
</comment>
<evidence type="ECO:0000313" key="2">
    <source>
        <dbReference type="Proteomes" id="UP001596142"/>
    </source>
</evidence>
<protein>
    <submittedName>
        <fullName evidence="1">Uncharacterized protein</fullName>
    </submittedName>
</protein>